<name>A0A2S9XTQ5_9BACT</name>
<proteinExistence type="inferred from homology"/>
<dbReference type="InterPro" id="IPR036291">
    <property type="entry name" value="NAD(P)-bd_dom_sf"/>
</dbReference>
<dbReference type="Gene3D" id="3.40.50.720">
    <property type="entry name" value="NAD(P)-binding Rossmann-like Domain"/>
    <property type="match status" value="1"/>
</dbReference>
<dbReference type="Pfam" id="PF01370">
    <property type="entry name" value="Epimerase"/>
    <property type="match status" value="1"/>
</dbReference>
<dbReference type="InterPro" id="IPR017853">
    <property type="entry name" value="GH"/>
</dbReference>
<sequence>MAEHAPKPHANHSPSTQSIQVGVVEWFPFEAYVGVEDSIERLERLGVSQLRTGVSWADWNRPGGPAWLEWLLPRLTERFDLLPCFHYVPPSLGEVPSTSAPPINLDLFAHFVGHVIEQYGESFEYVELWNEPNNRVEWDYTRDPGWIKFSAMVGAAASWSRELGKRVVLGGLSPIDPNVLEILFERGLMRFIDVVGVHGFPGTWDARWSGWPAEIQRIQAVLDRHGSDAPVWITEAGYSTARHDEPAQVLAFVDATEAPGVERLYWYGLRDLEPERSAQTGFHLDEHDYHCGLVRNDGTPKLLYRAWERGGFDAVRELAGWQRERVSVEDGQPLVIVTGGAGFIGTNLVDRLLTDGRAVVIVDNLARSGAETNLRWLRQRHGGRAQFEAVDLRDPFALRRALEHEIDAVYHLAGQVAVTTSLVDPISDFEINARGTLNLLELLRARPTPPPLIFTSTNKVYGALEDLKFVARGPRYEPADTRLREHGIDERRPLDLHSPYGCSKGAADQYILDYARSYGLPTVVFRMSCIYGPRQLGTEDQGWVAHFMLSAIDRRPITIYGDGRQVRDVLAVGDLVDALVLAREQVESLRGEAFNIGGGPSRTLSLLQLCRRIERLHGAAPKLSFEDWRVGDQRYYVSDTRRFAARTGWRPRHSLDAGLEQLYAWLCQLRGVNAKRPRAAAFAAQEEAVR</sequence>
<dbReference type="RefSeq" id="WP_106093859.1">
    <property type="nucleotide sequence ID" value="NZ_PVNL01000135.1"/>
</dbReference>
<accession>A0A2S9XTQ5</accession>
<dbReference type="EMBL" id="PVNL01000135">
    <property type="protein sequence ID" value="PRP96258.1"/>
    <property type="molecule type" value="Genomic_DNA"/>
</dbReference>
<evidence type="ECO:0000313" key="4">
    <source>
        <dbReference type="Proteomes" id="UP000238823"/>
    </source>
</evidence>
<gene>
    <name evidence="3" type="primary">rfbE</name>
    <name evidence="3" type="ORF">ENSA7_70720</name>
</gene>
<dbReference type="PANTHER" id="PTHR43000">
    <property type="entry name" value="DTDP-D-GLUCOSE 4,6-DEHYDRATASE-RELATED"/>
    <property type="match status" value="1"/>
</dbReference>
<dbReference type="AlphaFoldDB" id="A0A2S9XTQ5"/>
<evidence type="ECO:0000259" key="2">
    <source>
        <dbReference type="Pfam" id="PF01370"/>
    </source>
</evidence>
<dbReference type="SUPFAM" id="SSF51735">
    <property type="entry name" value="NAD(P)-binding Rossmann-fold domains"/>
    <property type="match status" value="1"/>
</dbReference>
<reference evidence="3 4" key="1">
    <citation type="submission" date="2018-03" db="EMBL/GenBank/DDBJ databases">
        <title>Draft Genome Sequences of the Obligatory Marine Myxobacteria Enhygromyxa salina SWB007.</title>
        <authorList>
            <person name="Poehlein A."/>
            <person name="Moghaddam J.A."/>
            <person name="Harms H."/>
            <person name="Alanjari M."/>
            <person name="Koenig G.M."/>
            <person name="Daniel R."/>
            <person name="Schaeberle T.F."/>
        </authorList>
    </citation>
    <scope>NUCLEOTIDE SEQUENCE [LARGE SCALE GENOMIC DNA]</scope>
    <source>
        <strain evidence="3 4">SWB007</strain>
    </source>
</reference>
<dbReference type="Proteomes" id="UP000238823">
    <property type="component" value="Unassembled WGS sequence"/>
</dbReference>
<dbReference type="Gene3D" id="3.20.20.80">
    <property type="entry name" value="Glycosidases"/>
    <property type="match status" value="1"/>
</dbReference>
<evidence type="ECO:0000256" key="1">
    <source>
        <dbReference type="ARBA" id="ARBA00007637"/>
    </source>
</evidence>
<keyword evidence="3" id="KW-0413">Isomerase</keyword>
<evidence type="ECO:0000313" key="3">
    <source>
        <dbReference type="EMBL" id="PRP96258.1"/>
    </source>
</evidence>
<organism evidence="3 4">
    <name type="scientific">Enhygromyxa salina</name>
    <dbReference type="NCBI Taxonomy" id="215803"/>
    <lineage>
        <taxon>Bacteria</taxon>
        <taxon>Pseudomonadati</taxon>
        <taxon>Myxococcota</taxon>
        <taxon>Polyangia</taxon>
        <taxon>Nannocystales</taxon>
        <taxon>Nannocystaceae</taxon>
        <taxon>Enhygromyxa</taxon>
    </lineage>
</organism>
<dbReference type="InterPro" id="IPR001509">
    <property type="entry name" value="Epimerase_deHydtase"/>
</dbReference>
<dbReference type="EC" id="5.1.3.10" evidence="3"/>
<comment type="similarity">
    <text evidence="1">Belongs to the NAD(P)-dependent epimerase/dehydratase family.</text>
</comment>
<dbReference type="OrthoDB" id="9802815at2"/>
<feature type="domain" description="NAD-dependent epimerase/dehydratase" evidence="2">
    <location>
        <begin position="335"/>
        <end position="597"/>
    </location>
</feature>
<protein>
    <submittedName>
        <fullName evidence="3">CDP-paratose 2-epimerase</fullName>
        <ecNumber evidence="3">5.1.3.10</ecNumber>
    </submittedName>
</protein>
<comment type="caution">
    <text evidence="3">The sequence shown here is derived from an EMBL/GenBank/DDBJ whole genome shotgun (WGS) entry which is preliminary data.</text>
</comment>
<dbReference type="GO" id="GO:0047732">
    <property type="term" value="F:CDP-abequose epimerase activity"/>
    <property type="evidence" value="ECO:0007669"/>
    <property type="project" value="UniProtKB-EC"/>
</dbReference>
<dbReference type="SUPFAM" id="SSF51445">
    <property type="entry name" value="(Trans)glycosidases"/>
    <property type="match status" value="1"/>
</dbReference>